<dbReference type="VEuPathDB" id="VectorBase:SSCA003132"/>
<dbReference type="InterPro" id="IPR056552">
    <property type="entry name" value="Ribonucl_Kappa"/>
</dbReference>
<reference evidence="6 7" key="1">
    <citation type="journal article" date="2015" name="Parasit. Vectors">
        <title>Draft genome of the scabies mite.</title>
        <authorList>
            <person name="Rider S.D.Jr."/>
            <person name="Morgan M.S."/>
            <person name="Arlian L.G."/>
        </authorList>
    </citation>
    <scope>NUCLEOTIDE SEQUENCE [LARGE SCALE GENOMIC DNA]</scope>
    <source>
        <strain evidence="6">Arlian Lab</strain>
    </source>
</reference>
<evidence type="ECO:0000313" key="7">
    <source>
        <dbReference type="Proteomes" id="UP000616769"/>
    </source>
</evidence>
<dbReference type="Pfam" id="PF23489">
    <property type="entry name" value="V-ATPase_su_f"/>
    <property type="match status" value="1"/>
</dbReference>
<evidence type="ECO:0000256" key="2">
    <source>
        <dbReference type="ARBA" id="ARBA00008458"/>
    </source>
</evidence>
<comment type="subcellular location">
    <subcellularLocation>
        <location evidence="1">Membrane</location>
        <topology evidence="1">Multi-pass membrane protein</topology>
    </subcellularLocation>
</comment>
<evidence type="ECO:0000313" key="6">
    <source>
        <dbReference type="EMBL" id="KPM09128.1"/>
    </source>
</evidence>
<dbReference type="OrthoDB" id="67317at2759"/>
<gene>
    <name evidence="6" type="ORF">QR98_0076590</name>
</gene>
<proteinExistence type="inferred from homology"/>
<comment type="similarity">
    <text evidence="2">Belongs to the RNase K family.</text>
</comment>
<dbReference type="InterPro" id="IPR026770">
    <property type="entry name" value="RNase_K"/>
</dbReference>
<dbReference type="EMBL" id="JXLN01013153">
    <property type="protein sequence ID" value="KPM09128.1"/>
    <property type="molecule type" value="Genomic_DNA"/>
</dbReference>
<dbReference type="PANTHER" id="PTHR31733">
    <property type="entry name" value="RIBONUCLEASE KAPPA"/>
    <property type="match status" value="1"/>
</dbReference>
<keyword evidence="5" id="KW-0472">Membrane</keyword>
<evidence type="ECO:0000256" key="3">
    <source>
        <dbReference type="ARBA" id="ARBA00022692"/>
    </source>
</evidence>
<sequence length="140" mass="16043">MIEFFNSVVIHFVCDSILNRICYLPCCDMKEINLEKMVSLRFCGPKFSICCTLISIWGFIMLPIMGVLLSNRSLAFSEDLVEDLEYNSTEDFIQKAEERYATAAKTCYIAGAIYLGSFALSAWQFVLNQRRNGSNQYKNK</sequence>
<keyword evidence="3" id="KW-0812">Transmembrane</keyword>
<dbReference type="GO" id="GO:0016020">
    <property type="term" value="C:membrane"/>
    <property type="evidence" value="ECO:0007669"/>
    <property type="project" value="UniProtKB-SubCell"/>
</dbReference>
<keyword evidence="4" id="KW-1133">Transmembrane helix</keyword>
<evidence type="ECO:0000256" key="1">
    <source>
        <dbReference type="ARBA" id="ARBA00004141"/>
    </source>
</evidence>
<comment type="caution">
    <text evidence="6">The sequence shown here is derived from an EMBL/GenBank/DDBJ whole genome shotgun (WGS) entry which is preliminary data.</text>
</comment>
<dbReference type="AlphaFoldDB" id="A0A132ADQ9"/>
<evidence type="ECO:0000256" key="4">
    <source>
        <dbReference type="ARBA" id="ARBA00022989"/>
    </source>
</evidence>
<dbReference type="Proteomes" id="UP000616769">
    <property type="component" value="Unassembled WGS sequence"/>
</dbReference>
<accession>A0A132ADQ9</accession>
<protein>
    <submittedName>
        <fullName evidence="6">Uncharacterized protein</fullName>
    </submittedName>
</protein>
<organism evidence="6 7">
    <name type="scientific">Sarcoptes scabiei</name>
    <name type="common">Itch mite</name>
    <name type="synonym">Acarus scabiei</name>
    <dbReference type="NCBI Taxonomy" id="52283"/>
    <lineage>
        <taxon>Eukaryota</taxon>
        <taxon>Metazoa</taxon>
        <taxon>Ecdysozoa</taxon>
        <taxon>Arthropoda</taxon>
        <taxon>Chelicerata</taxon>
        <taxon>Arachnida</taxon>
        <taxon>Acari</taxon>
        <taxon>Acariformes</taxon>
        <taxon>Sarcoptiformes</taxon>
        <taxon>Astigmata</taxon>
        <taxon>Psoroptidia</taxon>
        <taxon>Sarcoptoidea</taxon>
        <taxon>Sarcoptidae</taxon>
        <taxon>Sarcoptinae</taxon>
        <taxon>Sarcoptes</taxon>
    </lineage>
</organism>
<name>A0A132ADQ9_SARSC</name>
<dbReference type="GO" id="GO:0004521">
    <property type="term" value="F:RNA endonuclease activity"/>
    <property type="evidence" value="ECO:0007669"/>
    <property type="project" value="InterPro"/>
</dbReference>
<evidence type="ECO:0000256" key="5">
    <source>
        <dbReference type="ARBA" id="ARBA00023136"/>
    </source>
</evidence>